<dbReference type="PRINTS" id="PR00507">
    <property type="entry name" value="N12N6MTFRASE"/>
</dbReference>
<dbReference type="Pfam" id="PF02384">
    <property type="entry name" value="N6_Mtase"/>
    <property type="match status" value="1"/>
</dbReference>
<dbReference type="PROSITE" id="PS00092">
    <property type="entry name" value="N6_MTASE"/>
    <property type="match status" value="1"/>
</dbReference>
<evidence type="ECO:0000256" key="3">
    <source>
        <dbReference type="ARBA" id="ARBA00022603"/>
    </source>
</evidence>
<keyword evidence="5" id="KW-0949">S-adenosyl-L-methionine</keyword>
<evidence type="ECO:0000313" key="11">
    <source>
        <dbReference type="Proteomes" id="UP001548587"/>
    </source>
</evidence>
<reference evidence="10 11" key="1">
    <citation type="submission" date="2024-06" db="EMBL/GenBank/DDBJ databases">
        <title>Burkholderia sola in Mexico.</title>
        <authorList>
            <person name="Estrada P."/>
        </authorList>
    </citation>
    <scope>NUCLEOTIDE SEQUENCE [LARGE SCALE GENOMIC DNA]</scope>
    <source>
        <strain evidence="10 11">CpTa8-5</strain>
    </source>
</reference>
<feature type="domain" description="DNA methylase adenine-specific" evidence="8">
    <location>
        <begin position="119"/>
        <end position="420"/>
    </location>
</feature>
<dbReference type="Proteomes" id="UP001548587">
    <property type="component" value="Unassembled WGS sequence"/>
</dbReference>
<evidence type="ECO:0000256" key="2">
    <source>
        <dbReference type="ARBA" id="ARBA00011900"/>
    </source>
</evidence>
<dbReference type="PANTHER" id="PTHR42933">
    <property type="entry name" value="SLR6095 PROTEIN"/>
    <property type="match status" value="1"/>
</dbReference>
<evidence type="ECO:0000313" key="10">
    <source>
        <dbReference type="EMBL" id="MET1477696.1"/>
    </source>
</evidence>
<dbReference type="Pfam" id="PF12161">
    <property type="entry name" value="HsdM_N"/>
    <property type="match status" value="1"/>
</dbReference>
<keyword evidence="11" id="KW-1185">Reference proteome</keyword>
<keyword evidence="4" id="KW-0808">Transferase</keyword>
<dbReference type="InterPro" id="IPR029063">
    <property type="entry name" value="SAM-dependent_MTases_sf"/>
</dbReference>
<gene>
    <name evidence="10" type="ORF">ABXL37_25925</name>
</gene>
<dbReference type="GO" id="GO:0032259">
    <property type="term" value="P:methylation"/>
    <property type="evidence" value="ECO:0007669"/>
    <property type="project" value="UniProtKB-KW"/>
</dbReference>
<keyword evidence="3 10" id="KW-0489">Methyltransferase</keyword>
<keyword evidence="6" id="KW-0680">Restriction system</keyword>
<dbReference type="InterPro" id="IPR051537">
    <property type="entry name" value="DNA_Adenine_Mtase"/>
</dbReference>
<dbReference type="Gene3D" id="1.20.1260.30">
    <property type="match status" value="1"/>
</dbReference>
<evidence type="ECO:0000256" key="4">
    <source>
        <dbReference type="ARBA" id="ARBA00022679"/>
    </source>
</evidence>
<dbReference type="SUPFAM" id="SSF53335">
    <property type="entry name" value="S-adenosyl-L-methionine-dependent methyltransferases"/>
    <property type="match status" value="1"/>
</dbReference>
<organism evidence="10 11">
    <name type="scientific">Burkholderia sola</name>
    <dbReference type="NCBI Taxonomy" id="2843302"/>
    <lineage>
        <taxon>Bacteria</taxon>
        <taxon>Pseudomonadati</taxon>
        <taxon>Pseudomonadota</taxon>
        <taxon>Betaproteobacteria</taxon>
        <taxon>Burkholderiales</taxon>
        <taxon>Burkholderiaceae</taxon>
        <taxon>Burkholderia</taxon>
        <taxon>Burkholderia cepacia complex</taxon>
    </lineage>
</organism>
<dbReference type="EC" id="2.1.1.72" evidence="2"/>
<evidence type="ECO:0000259" key="9">
    <source>
        <dbReference type="Pfam" id="PF12161"/>
    </source>
</evidence>
<dbReference type="InterPro" id="IPR003356">
    <property type="entry name" value="DNA_methylase_A-5"/>
</dbReference>
<evidence type="ECO:0000256" key="5">
    <source>
        <dbReference type="ARBA" id="ARBA00022691"/>
    </source>
</evidence>
<protein>
    <recommendedName>
        <fullName evidence="2">site-specific DNA-methyltransferase (adenine-specific)</fullName>
        <ecNumber evidence="2">2.1.1.72</ecNumber>
    </recommendedName>
</protein>
<name>A0ABV2CF03_9BURK</name>
<dbReference type="Gene3D" id="3.40.50.150">
    <property type="entry name" value="Vaccinia Virus protein VP39"/>
    <property type="match status" value="1"/>
</dbReference>
<evidence type="ECO:0000259" key="8">
    <source>
        <dbReference type="Pfam" id="PF02384"/>
    </source>
</evidence>
<evidence type="ECO:0000256" key="6">
    <source>
        <dbReference type="ARBA" id="ARBA00022747"/>
    </source>
</evidence>
<dbReference type="RefSeq" id="WP_209927620.1">
    <property type="nucleotide sequence ID" value="NZ_JBEWCH010000020.1"/>
</dbReference>
<comment type="similarity">
    <text evidence="1">Belongs to the N(4)/N(6)-methyltransferase family.</text>
</comment>
<dbReference type="PANTHER" id="PTHR42933:SF4">
    <property type="entry name" value="TYPE I RESTRICTION ENZYME ECOKI METHYLASE SUBUNIT"/>
    <property type="match status" value="1"/>
</dbReference>
<dbReference type="GO" id="GO:0008168">
    <property type="term" value="F:methyltransferase activity"/>
    <property type="evidence" value="ECO:0007669"/>
    <property type="project" value="UniProtKB-KW"/>
</dbReference>
<evidence type="ECO:0000256" key="7">
    <source>
        <dbReference type="ARBA" id="ARBA00047942"/>
    </source>
</evidence>
<comment type="catalytic activity">
    <reaction evidence="7">
        <text>a 2'-deoxyadenosine in DNA + S-adenosyl-L-methionine = an N(6)-methyl-2'-deoxyadenosine in DNA + S-adenosyl-L-homocysteine + H(+)</text>
        <dbReference type="Rhea" id="RHEA:15197"/>
        <dbReference type="Rhea" id="RHEA-COMP:12418"/>
        <dbReference type="Rhea" id="RHEA-COMP:12419"/>
        <dbReference type="ChEBI" id="CHEBI:15378"/>
        <dbReference type="ChEBI" id="CHEBI:57856"/>
        <dbReference type="ChEBI" id="CHEBI:59789"/>
        <dbReference type="ChEBI" id="CHEBI:90615"/>
        <dbReference type="ChEBI" id="CHEBI:90616"/>
        <dbReference type="EC" id="2.1.1.72"/>
    </reaction>
</comment>
<sequence length="470" mass="52580">MSNNDIVQKLWGLCNILRDDGITYHQYLSELSYLLFLKMAEETGRDHELAEGYRWKDLTAKRGQAQFDFYREQLVMLGTHGTPQVRTIFANPTSLLRHADNLNALVDKLDSLDWFNAKKEGLGDLYEGLLQKNAAEKKSGAGQYFTPRALIESIVSLVKPQAGELIQDPAAGTGGFLVVASNFVHENSAKNSKAAKFQACELVQDTHRLLLMNAILHGMKGDFILGDSLSKEGAEQLTAADVILTNPPFGNKRGGGLPTRTDLLTLTSNKQLSFLQHVILRLKPRGRAAVVVPDNVLFEENAGYQVRSELFEKCDVHTILRLPDGIFYANVKTNVLFFTKGEKSSKGNTKGTWIYDMRTNVPVFGKRTPLEREHFAAFEEAFGTDVYGQSPRVHGAADDRFRFFTINQLLQRNLNLDISWKAQDQYNDDVSENTDPDEIVFEMRALLESALDELDALIEQSMPIDGGVIS</sequence>
<accession>A0ABV2CF03</accession>
<comment type="caution">
    <text evidence="10">The sequence shown here is derived from an EMBL/GenBank/DDBJ whole genome shotgun (WGS) entry which is preliminary data.</text>
</comment>
<dbReference type="InterPro" id="IPR022749">
    <property type="entry name" value="D12N6_MeTrfase_N"/>
</dbReference>
<feature type="domain" description="N6 adenine-specific DNA methyltransferase N-terminal" evidence="9">
    <location>
        <begin position="7"/>
        <end position="51"/>
    </location>
</feature>
<dbReference type="InterPro" id="IPR002052">
    <property type="entry name" value="DNA_methylase_N6_adenine_CS"/>
</dbReference>
<evidence type="ECO:0000256" key="1">
    <source>
        <dbReference type="ARBA" id="ARBA00006594"/>
    </source>
</evidence>
<proteinExistence type="inferred from homology"/>
<dbReference type="EMBL" id="JBEWCH010000020">
    <property type="protein sequence ID" value="MET1477696.1"/>
    <property type="molecule type" value="Genomic_DNA"/>
</dbReference>
<dbReference type="InterPro" id="IPR038333">
    <property type="entry name" value="T1MK-like_N_sf"/>
</dbReference>